<feature type="region of interest" description="Disordered" evidence="1">
    <location>
        <begin position="1"/>
        <end position="70"/>
    </location>
</feature>
<dbReference type="AlphaFoldDB" id="A0A1F5FXJ7"/>
<gene>
    <name evidence="2" type="ORF">A2165_00155</name>
</gene>
<accession>A0A1F5FXJ7</accession>
<reference evidence="2 3" key="1">
    <citation type="journal article" date="2016" name="Nat. Commun.">
        <title>Thousands of microbial genomes shed light on interconnected biogeochemical processes in an aquifer system.</title>
        <authorList>
            <person name="Anantharaman K."/>
            <person name="Brown C.T."/>
            <person name="Hug L.A."/>
            <person name="Sharon I."/>
            <person name="Castelle C.J."/>
            <person name="Probst A.J."/>
            <person name="Thomas B.C."/>
            <person name="Singh A."/>
            <person name="Wilkins M.J."/>
            <person name="Karaoz U."/>
            <person name="Brodie E.L."/>
            <person name="Williams K.H."/>
            <person name="Hubbard S.S."/>
            <person name="Banfield J.F."/>
        </authorList>
    </citation>
    <scope>NUCLEOTIDE SEQUENCE [LARGE SCALE GENOMIC DNA]</scope>
</reference>
<organism evidence="2 3">
    <name type="scientific">Candidatus Curtissbacteria bacterium RBG_13_40_7</name>
    <dbReference type="NCBI Taxonomy" id="1797706"/>
    <lineage>
        <taxon>Bacteria</taxon>
        <taxon>Candidatus Curtissiibacteriota</taxon>
    </lineage>
</organism>
<protein>
    <submittedName>
        <fullName evidence="2">Uncharacterized protein</fullName>
    </submittedName>
</protein>
<proteinExistence type="predicted"/>
<name>A0A1F5FXJ7_9BACT</name>
<feature type="compositionally biased region" description="Basic and acidic residues" evidence="1">
    <location>
        <begin position="49"/>
        <end position="70"/>
    </location>
</feature>
<sequence>MDNFVDPDDSNQADDNSDRSKVDNEEITSTDDEPSAETHDIDEQIEQFGLKKDKHEGEPPDEHTDSNEEI</sequence>
<evidence type="ECO:0000313" key="3">
    <source>
        <dbReference type="Proteomes" id="UP000179252"/>
    </source>
</evidence>
<comment type="caution">
    <text evidence="2">The sequence shown here is derived from an EMBL/GenBank/DDBJ whole genome shotgun (WGS) entry which is preliminary data.</text>
</comment>
<evidence type="ECO:0000256" key="1">
    <source>
        <dbReference type="SAM" id="MobiDB-lite"/>
    </source>
</evidence>
<evidence type="ECO:0000313" key="2">
    <source>
        <dbReference type="EMBL" id="OGD84347.1"/>
    </source>
</evidence>
<dbReference type="EMBL" id="MFAU01000024">
    <property type="protein sequence ID" value="OGD84347.1"/>
    <property type="molecule type" value="Genomic_DNA"/>
</dbReference>
<feature type="compositionally biased region" description="Acidic residues" evidence="1">
    <location>
        <begin position="1"/>
        <end position="12"/>
    </location>
</feature>
<dbReference type="Proteomes" id="UP000179252">
    <property type="component" value="Unassembled WGS sequence"/>
</dbReference>
<feature type="compositionally biased region" description="Acidic residues" evidence="1">
    <location>
        <begin position="25"/>
        <end position="35"/>
    </location>
</feature>